<evidence type="ECO:0000259" key="6">
    <source>
        <dbReference type="PROSITE" id="PS50262"/>
    </source>
</evidence>
<feature type="transmembrane region" description="Helical" evidence="5">
    <location>
        <begin position="149"/>
        <end position="169"/>
    </location>
</feature>
<feature type="transmembrane region" description="Helical" evidence="5">
    <location>
        <begin position="280"/>
        <end position="299"/>
    </location>
</feature>
<dbReference type="InterPro" id="IPR052954">
    <property type="entry name" value="GPCR-Ligand_Int"/>
</dbReference>
<comment type="subcellular location">
    <subcellularLocation>
        <location evidence="1">Membrane</location>
    </subcellularLocation>
</comment>
<keyword evidence="2 5" id="KW-0812">Transmembrane</keyword>
<evidence type="ECO:0000256" key="5">
    <source>
        <dbReference type="SAM" id="Phobius"/>
    </source>
</evidence>
<dbReference type="InterPro" id="IPR000276">
    <property type="entry name" value="GPCR_Rhodpsn"/>
</dbReference>
<dbReference type="GO" id="GO:0016020">
    <property type="term" value="C:membrane"/>
    <property type="evidence" value="ECO:0007669"/>
    <property type="project" value="UniProtKB-SubCell"/>
</dbReference>
<gene>
    <name evidence="7" type="ORF">NP493_74g01015</name>
</gene>
<dbReference type="EMBL" id="JAODUO010000074">
    <property type="protein sequence ID" value="KAK2190608.1"/>
    <property type="molecule type" value="Genomic_DNA"/>
</dbReference>
<sequence length="377" mass="41495">MAAGVYATDMFALPNVTASSVSDVDATTVAPLSEDVRLTVLIVRHILIPVIAVLGVLGNIFNIVVLTRKWMRSSTNYYLTALAIYDIVYLVFAFLLTVVITGHPPEIMIVIIDIASNTGVWLTLTFTVERYICVCHPMRGRVMCTPKRAKYVIASVCIAGALITFPAYFRPSIGECPSFKLGYLNVIQALFTYIPMTLLLIFNTLLVRNVMRASRERAALMAISTTSSRRARRAAEQSRVTTMLIVVVVVFFVCQLPQAVMNTTKTLTEISDSEMILHRIGNLLVVINCAVNFVLYSSVSSKFRRTFAHVYRRFASRIRIISAANAPIGPPCTPMHSPTPSPAPSRRGSAVSQIGQEAVVNSVVKSNFLQVNAAWGR</sequence>
<feature type="domain" description="G-protein coupled receptors family 1 profile" evidence="6">
    <location>
        <begin position="58"/>
        <end position="296"/>
    </location>
</feature>
<dbReference type="SMART" id="SM01381">
    <property type="entry name" value="7TM_GPCR_Srsx"/>
    <property type="match status" value="1"/>
</dbReference>
<evidence type="ECO:0000313" key="7">
    <source>
        <dbReference type="EMBL" id="KAK2190608.1"/>
    </source>
</evidence>
<evidence type="ECO:0000313" key="8">
    <source>
        <dbReference type="Proteomes" id="UP001209878"/>
    </source>
</evidence>
<feature type="transmembrane region" description="Helical" evidence="5">
    <location>
        <begin position="42"/>
        <end position="65"/>
    </location>
</feature>
<dbReference type="PRINTS" id="PR00237">
    <property type="entry name" value="GPCRRHODOPSN"/>
</dbReference>
<accession>A0AAD9P9B9</accession>
<reference evidence="7" key="1">
    <citation type="journal article" date="2023" name="Mol. Biol. Evol.">
        <title>Third-Generation Sequencing Reveals the Adaptive Role of the Epigenome in Three Deep-Sea Polychaetes.</title>
        <authorList>
            <person name="Perez M."/>
            <person name="Aroh O."/>
            <person name="Sun Y."/>
            <person name="Lan Y."/>
            <person name="Juniper S.K."/>
            <person name="Young C.R."/>
            <person name="Angers B."/>
            <person name="Qian P.Y."/>
        </authorList>
    </citation>
    <scope>NUCLEOTIDE SEQUENCE</scope>
    <source>
        <strain evidence="7">R07B-5</strain>
    </source>
</reference>
<keyword evidence="4 5" id="KW-0472">Membrane</keyword>
<feature type="transmembrane region" description="Helical" evidence="5">
    <location>
        <begin position="107"/>
        <end position="128"/>
    </location>
</feature>
<feature type="transmembrane region" description="Helical" evidence="5">
    <location>
        <begin position="77"/>
        <end position="101"/>
    </location>
</feature>
<evidence type="ECO:0000256" key="3">
    <source>
        <dbReference type="ARBA" id="ARBA00022989"/>
    </source>
</evidence>
<keyword evidence="8" id="KW-1185">Reference proteome</keyword>
<dbReference type="GO" id="GO:0004930">
    <property type="term" value="F:G protein-coupled receptor activity"/>
    <property type="evidence" value="ECO:0007669"/>
    <property type="project" value="InterPro"/>
</dbReference>
<dbReference type="CDD" id="cd14978">
    <property type="entry name" value="7tmA_FMRFamide_R-like"/>
    <property type="match status" value="1"/>
</dbReference>
<dbReference type="PANTHER" id="PTHR46641">
    <property type="entry name" value="FMRFAMIDE RECEPTOR-RELATED"/>
    <property type="match status" value="1"/>
</dbReference>
<protein>
    <recommendedName>
        <fullName evidence="6">G-protein coupled receptors family 1 profile domain-containing protein</fullName>
    </recommendedName>
</protein>
<name>A0AAD9P9B9_RIDPI</name>
<dbReference type="PANTHER" id="PTHR46641:SF22">
    <property type="entry name" value="PROCTOLIN RECEPTOR, ISOFORM A"/>
    <property type="match status" value="1"/>
</dbReference>
<proteinExistence type="predicted"/>
<comment type="caution">
    <text evidence="7">The sequence shown here is derived from an EMBL/GenBank/DDBJ whole genome shotgun (WGS) entry which is preliminary data.</text>
</comment>
<keyword evidence="3 5" id="KW-1133">Transmembrane helix</keyword>
<dbReference type="Pfam" id="PF00001">
    <property type="entry name" value="7tm_1"/>
    <property type="match status" value="1"/>
</dbReference>
<dbReference type="SUPFAM" id="SSF81321">
    <property type="entry name" value="Family A G protein-coupled receptor-like"/>
    <property type="match status" value="1"/>
</dbReference>
<evidence type="ECO:0000256" key="4">
    <source>
        <dbReference type="ARBA" id="ARBA00023136"/>
    </source>
</evidence>
<evidence type="ECO:0000256" key="1">
    <source>
        <dbReference type="ARBA" id="ARBA00004370"/>
    </source>
</evidence>
<dbReference type="Gene3D" id="1.20.1070.10">
    <property type="entry name" value="Rhodopsin 7-helix transmembrane proteins"/>
    <property type="match status" value="1"/>
</dbReference>
<organism evidence="7 8">
    <name type="scientific">Ridgeia piscesae</name>
    <name type="common">Tubeworm</name>
    <dbReference type="NCBI Taxonomy" id="27915"/>
    <lineage>
        <taxon>Eukaryota</taxon>
        <taxon>Metazoa</taxon>
        <taxon>Spiralia</taxon>
        <taxon>Lophotrochozoa</taxon>
        <taxon>Annelida</taxon>
        <taxon>Polychaeta</taxon>
        <taxon>Sedentaria</taxon>
        <taxon>Canalipalpata</taxon>
        <taxon>Sabellida</taxon>
        <taxon>Siboglinidae</taxon>
        <taxon>Ridgeia</taxon>
    </lineage>
</organism>
<dbReference type="AlphaFoldDB" id="A0AAD9P9B9"/>
<feature type="transmembrane region" description="Helical" evidence="5">
    <location>
        <begin position="240"/>
        <end position="260"/>
    </location>
</feature>
<feature type="transmembrane region" description="Helical" evidence="5">
    <location>
        <begin position="181"/>
        <end position="207"/>
    </location>
</feature>
<dbReference type="PROSITE" id="PS50262">
    <property type="entry name" value="G_PROTEIN_RECEP_F1_2"/>
    <property type="match status" value="1"/>
</dbReference>
<dbReference type="InterPro" id="IPR017452">
    <property type="entry name" value="GPCR_Rhodpsn_7TM"/>
</dbReference>
<evidence type="ECO:0000256" key="2">
    <source>
        <dbReference type="ARBA" id="ARBA00022692"/>
    </source>
</evidence>
<dbReference type="Proteomes" id="UP001209878">
    <property type="component" value="Unassembled WGS sequence"/>
</dbReference>